<reference evidence="2" key="3">
    <citation type="journal article" date="2010" name="Genome Res.">
        <title>Population genomic sequencing of Coccidioides fungi reveals recent hybridization and transposon control.</title>
        <authorList>
            <person name="Neafsey D.E."/>
            <person name="Barker B.M."/>
            <person name="Sharpton T.J."/>
            <person name="Stajich J.E."/>
            <person name="Park D.J."/>
            <person name="Whiston E."/>
            <person name="Hung C.-Y."/>
            <person name="McMahan C."/>
            <person name="White J."/>
            <person name="Sykes S."/>
            <person name="Heiman D."/>
            <person name="Young S."/>
            <person name="Zeng Q."/>
            <person name="Abouelleil A."/>
            <person name="Aftuck L."/>
            <person name="Bessette D."/>
            <person name="Brown A."/>
            <person name="FitzGerald M."/>
            <person name="Lui A."/>
            <person name="Macdonald J.P."/>
            <person name="Priest M."/>
            <person name="Orbach M.J."/>
            <person name="Galgiani J.N."/>
            <person name="Kirkland T.N."/>
            <person name="Cole G.T."/>
            <person name="Birren B.W."/>
            <person name="Henn M.R."/>
            <person name="Taylor J.W."/>
            <person name="Rounsley S.D."/>
        </authorList>
    </citation>
    <scope>NUCLEOTIDE SEQUENCE [LARGE SCALE GENOMIC DNA]</scope>
    <source>
        <strain evidence="2">RMSCC 3488</strain>
    </source>
</reference>
<gene>
    <name evidence="1" type="ORF">CPAG_01950</name>
</gene>
<name>A0A0J6F9J2_COCPO</name>
<dbReference type="AlphaFoldDB" id="A0A0J6F9J2"/>
<sequence>MLFNRASLINALCQVKGTPQGYCPVSNLESSGTQQYWAICRVCTVTSSLQCLPVTPKNPLPIDTNTAPTPAPFRTAKVSIVIVQRAEYGVWDFGFAEDERESPEGT</sequence>
<dbReference type="Proteomes" id="UP000054567">
    <property type="component" value="Unassembled WGS sequence"/>
</dbReference>
<evidence type="ECO:0000313" key="1">
    <source>
        <dbReference type="EMBL" id="KMM65604.1"/>
    </source>
</evidence>
<protein>
    <submittedName>
        <fullName evidence="1">Uncharacterized protein</fullName>
    </submittedName>
</protein>
<dbReference type="EMBL" id="DS268109">
    <property type="protein sequence ID" value="KMM65604.1"/>
    <property type="molecule type" value="Genomic_DNA"/>
</dbReference>
<reference evidence="2" key="2">
    <citation type="journal article" date="2009" name="Genome Res.">
        <title>Comparative genomic analyses of the human fungal pathogens Coccidioides and their relatives.</title>
        <authorList>
            <person name="Sharpton T.J."/>
            <person name="Stajich J.E."/>
            <person name="Rounsley S.D."/>
            <person name="Gardner M.J."/>
            <person name="Wortman J.R."/>
            <person name="Jordar V.S."/>
            <person name="Maiti R."/>
            <person name="Kodira C.D."/>
            <person name="Neafsey D.E."/>
            <person name="Zeng Q."/>
            <person name="Hung C.-Y."/>
            <person name="McMahan C."/>
            <person name="Muszewska A."/>
            <person name="Grynberg M."/>
            <person name="Mandel M.A."/>
            <person name="Kellner E.M."/>
            <person name="Barker B.M."/>
            <person name="Galgiani J.N."/>
            <person name="Orbach M.J."/>
            <person name="Kirkland T.N."/>
            <person name="Cole G.T."/>
            <person name="Henn M.R."/>
            <person name="Birren B.W."/>
            <person name="Taylor J.W."/>
        </authorList>
    </citation>
    <scope>NUCLEOTIDE SEQUENCE [LARGE SCALE GENOMIC DNA]</scope>
    <source>
        <strain evidence="2">RMSCC 3488</strain>
    </source>
</reference>
<reference evidence="1 2" key="1">
    <citation type="submission" date="2007-06" db="EMBL/GenBank/DDBJ databases">
        <title>The Genome Sequence of Coccidioides posadasii RMSCC_3488.</title>
        <authorList>
            <consortium name="Coccidioides Genome Resources Consortium"/>
            <consortium name="The Broad Institute Genome Sequencing Platform"/>
            <person name="Henn M.R."/>
            <person name="Sykes S."/>
            <person name="Young S."/>
            <person name="Jaffe D."/>
            <person name="Berlin A."/>
            <person name="Alvarez P."/>
            <person name="Butler J."/>
            <person name="Gnerre S."/>
            <person name="Grabherr M."/>
            <person name="Mauceli E."/>
            <person name="Brockman W."/>
            <person name="Kodira C."/>
            <person name="Alvarado L."/>
            <person name="Zeng Q."/>
            <person name="Crawford M."/>
            <person name="Antoine C."/>
            <person name="Devon K."/>
            <person name="Galgiani J."/>
            <person name="Orsborn K."/>
            <person name="Lewis M.L."/>
            <person name="Nusbaum C."/>
            <person name="Galagan J."/>
            <person name="Birren B."/>
        </authorList>
    </citation>
    <scope>NUCLEOTIDE SEQUENCE [LARGE SCALE GENOMIC DNA]</scope>
    <source>
        <strain evidence="1 2">RMSCC 3488</strain>
    </source>
</reference>
<organism evidence="1 2">
    <name type="scientific">Coccidioides posadasii RMSCC 3488</name>
    <dbReference type="NCBI Taxonomy" id="454284"/>
    <lineage>
        <taxon>Eukaryota</taxon>
        <taxon>Fungi</taxon>
        <taxon>Dikarya</taxon>
        <taxon>Ascomycota</taxon>
        <taxon>Pezizomycotina</taxon>
        <taxon>Eurotiomycetes</taxon>
        <taxon>Eurotiomycetidae</taxon>
        <taxon>Onygenales</taxon>
        <taxon>Onygenaceae</taxon>
        <taxon>Coccidioides</taxon>
    </lineage>
</organism>
<accession>A0A0J6F9J2</accession>
<evidence type="ECO:0000313" key="2">
    <source>
        <dbReference type="Proteomes" id="UP000054567"/>
    </source>
</evidence>
<proteinExistence type="predicted"/>
<dbReference type="VEuPathDB" id="FungiDB:CPAG_01950"/>